<sequence>MLLRVTLITAALMTCLAGNVVAAAQATDSTKKEDPPPKDRAVINFANFRGSIQDWRAEGNKAILIQDVGRKWYRAEFMAPCTELPFTERVGFITDSLDQIDRFSSILVRGQRCWFKSFTEIEAPTSDKHKAKH</sequence>
<keyword evidence="1" id="KW-0732">Signal</keyword>
<feature type="chain" id="PRO_5040969664" evidence="1">
    <location>
        <begin position="23"/>
        <end position="133"/>
    </location>
</feature>
<name>A0A9X3TYW0_9PROT</name>
<organism evidence="2 3">
    <name type="scientific">Govanella unica</name>
    <dbReference type="NCBI Taxonomy" id="2975056"/>
    <lineage>
        <taxon>Bacteria</taxon>
        <taxon>Pseudomonadati</taxon>
        <taxon>Pseudomonadota</taxon>
        <taxon>Alphaproteobacteria</taxon>
        <taxon>Emcibacterales</taxon>
        <taxon>Govanellaceae</taxon>
        <taxon>Govanella</taxon>
    </lineage>
</organism>
<proteinExistence type="predicted"/>
<feature type="signal peptide" evidence="1">
    <location>
        <begin position="1"/>
        <end position="22"/>
    </location>
</feature>
<comment type="caution">
    <text evidence="2">The sequence shown here is derived from an EMBL/GenBank/DDBJ whole genome shotgun (WGS) entry which is preliminary data.</text>
</comment>
<evidence type="ECO:0000313" key="2">
    <source>
        <dbReference type="EMBL" id="MDA5194232.1"/>
    </source>
</evidence>
<accession>A0A9X3TYW0</accession>
<reference evidence="2" key="2">
    <citation type="journal article" date="2023" name="Syst. Appl. Microbiol.">
        <title>Govania unica gen. nov., sp. nov., a rare biosphere bacterium that represents a novel family in the class Alphaproteobacteria.</title>
        <authorList>
            <person name="Vandamme P."/>
            <person name="Peeters C."/>
            <person name="Hettiarachchi A."/>
            <person name="Cnockaert M."/>
            <person name="Carlier A."/>
        </authorList>
    </citation>
    <scope>NUCLEOTIDE SEQUENCE</scope>
    <source>
        <strain evidence="2">LMG 31809</strain>
    </source>
</reference>
<reference evidence="2" key="1">
    <citation type="submission" date="2022-08" db="EMBL/GenBank/DDBJ databases">
        <authorList>
            <person name="Vandamme P."/>
            <person name="Hettiarachchi A."/>
            <person name="Peeters C."/>
            <person name="Cnockaert M."/>
            <person name="Carlier A."/>
        </authorList>
    </citation>
    <scope>NUCLEOTIDE SEQUENCE</scope>
    <source>
        <strain evidence="2">LMG 31809</strain>
    </source>
</reference>
<dbReference type="InterPro" id="IPR045500">
    <property type="entry name" value="DUF6491"/>
</dbReference>
<dbReference type="AlphaFoldDB" id="A0A9X3TYW0"/>
<dbReference type="EMBL" id="JANWOI010000003">
    <property type="protein sequence ID" value="MDA5194232.1"/>
    <property type="molecule type" value="Genomic_DNA"/>
</dbReference>
<dbReference type="Proteomes" id="UP001141619">
    <property type="component" value="Unassembled WGS sequence"/>
</dbReference>
<gene>
    <name evidence="2" type="ORF">NYP16_09745</name>
</gene>
<evidence type="ECO:0000256" key="1">
    <source>
        <dbReference type="SAM" id="SignalP"/>
    </source>
</evidence>
<keyword evidence="3" id="KW-1185">Reference proteome</keyword>
<dbReference type="Pfam" id="PF20101">
    <property type="entry name" value="DUF6491"/>
    <property type="match status" value="1"/>
</dbReference>
<dbReference type="RefSeq" id="WP_274943936.1">
    <property type="nucleotide sequence ID" value="NZ_JANWOI010000003.1"/>
</dbReference>
<evidence type="ECO:0000313" key="3">
    <source>
        <dbReference type="Proteomes" id="UP001141619"/>
    </source>
</evidence>
<protein>
    <submittedName>
        <fullName evidence="2">DUF6491 family protein</fullName>
    </submittedName>
</protein>